<feature type="compositionally biased region" description="Low complexity" evidence="1">
    <location>
        <begin position="177"/>
        <end position="208"/>
    </location>
</feature>
<sequence>MNAAKNNAARGSAGPAAATAPLQAAPSAQPQSAHAQSSDLRPRLGRQRAEDRPGRRLCGDDPRHRPAAAAVGRLHLHSARQSERHGVGRSGRPRDAVVAPAAAVRPGRPDRLFQRLPADPALSAQDFPHPDPWRSVPAGQCAPPAPDRPDPGRRHRRRLDRAGPGRRASGARRDGAAGDQRPAHPRLLGPGRLRPGRGVPRGRAPSSRIRTDDLTGTG</sequence>
<feature type="compositionally biased region" description="Basic and acidic residues" evidence="1">
    <location>
        <begin position="47"/>
        <end position="64"/>
    </location>
</feature>
<dbReference type="WBParaSite" id="PTRK_0000790300.1">
    <property type="protein sequence ID" value="PTRK_0000790300.1"/>
    <property type="gene ID" value="PTRK_0000790300"/>
</dbReference>
<organism evidence="2 3">
    <name type="scientific">Parastrongyloides trichosuri</name>
    <name type="common">Possum-specific nematode worm</name>
    <dbReference type="NCBI Taxonomy" id="131310"/>
    <lineage>
        <taxon>Eukaryota</taxon>
        <taxon>Metazoa</taxon>
        <taxon>Ecdysozoa</taxon>
        <taxon>Nematoda</taxon>
        <taxon>Chromadorea</taxon>
        <taxon>Rhabditida</taxon>
        <taxon>Tylenchina</taxon>
        <taxon>Panagrolaimomorpha</taxon>
        <taxon>Strongyloidoidea</taxon>
        <taxon>Strongyloididae</taxon>
        <taxon>Parastrongyloides</taxon>
    </lineage>
</organism>
<evidence type="ECO:0000313" key="3">
    <source>
        <dbReference type="WBParaSite" id="PTRK_0000790300.1"/>
    </source>
</evidence>
<accession>A0A0N4ZIZ0</accession>
<keyword evidence="2" id="KW-1185">Reference proteome</keyword>
<dbReference type="AlphaFoldDB" id="A0A0N4ZIZ0"/>
<feature type="region of interest" description="Disordered" evidence="1">
    <location>
        <begin position="1"/>
        <end position="218"/>
    </location>
</feature>
<feature type="compositionally biased region" description="Low complexity" evidence="1">
    <location>
        <begin position="8"/>
        <end position="38"/>
    </location>
</feature>
<evidence type="ECO:0000256" key="1">
    <source>
        <dbReference type="SAM" id="MobiDB-lite"/>
    </source>
</evidence>
<name>A0A0N4ZIZ0_PARTI</name>
<dbReference type="Proteomes" id="UP000038045">
    <property type="component" value="Unplaced"/>
</dbReference>
<evidence type="ECO:0000313" key="2">
    <source>
        <dbReference type="Proteomes" id="UP000038045"/>
    </source>
</evidence>
<feature type="compositionally biased region" description="Low complexity" evidence="1">
    <location>
        <begin position="96"/>
        <end position="106"/>
    </location>
</feature>
<proteinExistence type="predicted"/>
<protein>
    <submittedName>
        <fullName evidence="3">Translation initiation factor IF-2</fullName>
    </submittedName>
</protein>
<reference evidence="3" key="1">
    <citation type="submission" date="2017-02" db="UniProtKB">
        <authorList>
            <consortium name="WormBaseParasite"/>
        </authorList>
    </citation>
    <scope>IDENTIFICATION</scope>
</reference>
<feature type="compositionally biased region" description="Basic and acidic residues" evidence="1">
    <location>
        <begin position="209"/>
        <end position="218"/>
    </location>
</feature>